<dbReference type="STRING" id="679935.Alfi_0773"/>
<feature type="region of interest" description="Disordered" evidence="2">
    <location>
        <begin position="626"/>
        <end position="651"/>
    </location>
</feature>
<evidence type="ECO:0000256" key="1">
    <source>
        <dbReference type="ARBA" id="ARBA00022612"/>
    </source>
</evidence>
<accession>I3YJI0</accession>
<evidence type="ECO:0000313" key="5">
    <source>
        <dbReference type="EMBL" id="AFL77148.1"/>
    </source>
</evidence>
<evidence type="ECO:0000256" key="2">
    <source>
        <dbReference type="SAM" id="MobiDB-lite"/>
    </source>
</evidence>
<dbReference type="PATRIC" id="fig|679935.3.peg.717"/>
<feature type="compositionally biased region" description="Low complexity" evidence="2">
    <location>
        <begin position="626"/>
        <end position="637"/>
    </location>
</feature>
<keyword evidence="1" id="KW-1188">Viral release from host cell</keyword>
<name>I3YJI0_ALIFI</name>
<organism evidence="5 6">
    <name type="scientific">Alistipes finegoldii (strain DSM 17242 / JCM 16770 / CCUG 46020 / CIP 107999 / KCTC 15236 / AHN 2437)</name>
    <dbReference type="NCBI Taxonomy" id="679935"/>
    <lineage>
        <taxon>Bacteria</taxon>
        <taxon>Pseudomonadati</taxon>
        <taxon>Bacteroidota</taxon>
        <taxon>Bacteroidia</taxon>
        <taxon>Bacteroidales</taxon>
        <taxon>Rikenellaceae</taxon>
        <taxon>Alistipes</taxon>
    </lineage>
</organism>
<evidence type="ECO:0000313" key="6">
    <source>
        <dbReference type="Proteomes" id="UP000006052"/>
    </source>
</evidence>
<gene>
    <name evidence="5" type="ordered locus">Alfi_0773</name>
</gene>
<sequence length="710" mass="74630">MSSYAFNYSFNITGNCDVVVQGITQGVKDLNDKIHKSVGLWDSFEGKLLALNQFTQYIEGVGRTMQETLQPGAALNASLADLSAISGETGESLRTIEGYARDTAKAFGGSAAQSVESYKLLLSQLSPELAKYPSALKAMGDNIAVLSKTMGGNATAAAEVLTTAMNQYGVSLADPMEASRQMAKMMNVMAAAGQAGSAELPTIKVALEQCGMAAKAAGVSFEETNAAIQVLDKAGKKGAEGGVALRNVMAILSTGRFLPKDVKEELTAAGVNINALTDKSKSLTDRLTPLKKVLNDTALFTKLFGRENSNAAMALVQGIDEVTRYESVITGTNTAVEQAGIIMGSYNERLSRVRAKFDDLKISLFNASGDWGIWVEVVVGSLVPLAQMTPLLLGIGKGIVFIRSLNFAGMWHGVIGVMGRAILSLQMYNGYLSIGKVQALGFMRNIMQATVATLRFATVGIWSGIKAIGAYVLSLVTGGAASVTFAGIASAGFAAFKTAAVTACRAVGVAIMNIPIIGWIAAAIAALVAVGVYFWNTSVKFRATLKGLWASFKAVFTGIWNMAKTVFGGLGDLIVAAFKFDGKGIRAAIQKMKGGFSDFGAEVGGAFTKAYDAEIAKSKADAAAKEQASSGVETTNPTPTPNPDPLAGGLQSIGTTSAKADKVRNITVNIERLIDRFEVNTTNMREDMSRVKELVAEAVLSAVNDVNLAM</sequence>
<feature type="domain" description="Phage tail tape measure protein" evidence="4">
    <location>
        <begin position="101"/>
        <end position="305"/>
    </location>
</feature>
<feature type="transmembrane region" description="Helical" evidence="3">
    <location>
        <begin position="516"/>
        <end position="536"/>
    </location>
</feature>
<dbReference type="HOGENOM" id="CLU_023615_0_0_10"/>
<dbReference type="Pfam" id="PF10145">
    <property type="entry name" value="PhageMin_Tail"/>
    <property type="match status" value="1"/>
</dbReference>
<reference evidence="6" key="1">
    <citation type="journal article" date="2013" name="Stand. Genomic Sci.">
        <title>Complete genome sequence of the bile-resistant pigment-producing anaerobe Alistipes finegoldii type strain (AHN2437(T)).</title>
        <authorList>
            <person name="Mavromatis K."/>
            <person name="Stackebrandt E."/>
            <person name="Munk C."/>
            <person name="Lapidus A."/>
            <person name="Nolan M."/>
            <person name="Lucas S."/>
            <person name="Hammon N."/>
            <person name="Deshpande S."/>
            <person name="Cheng J.F."/>
            <person name="Tapia R."/>
            <person name="Goodwin L.A."/>
            <person name="Pitluck S."/>
            <person name="Liolios K."/>
            <person name="Pagani I."/>
            <person name="Ivanova N."/>
            <person name="Mikhailova N."/>
            <person name="Huntemann M."/>
            <person name="Pati A."/>
            <person name="Chen A."/>
            <person name="Palaniappan K."/>
            <person name="Land M."/>
            <person name="Hauser L."/>
            <person name="Rohde M."/>
            <person name="Gronow S."/>
            <person name="Goker M."/>
            <person name="Detter J.C."/>
            <person name="Bristow J."/>
            <person name="Eisen J.A."/>
            <person name="Markowitz V."/>
            <person name="Hugenholtz P."/>
            <person name="Kyrpides N.C."/>
            <person name="Klenk H.P."/>
            <person name="Woyke T."/>
        </authorList>
    </citation>
    <scope>NUCLEOTIDE SEQUENCE</scope>
    <source>
        <strain evidence="6">DSM 17242 / JCM 16770 / AHN 2437 / CCUG 46020 / CIP 107999</strain>
    </source>
</reference>
<keyword evidence="3" id="KW-0472">Membrane</keyword>
<dbReference type="PANTHER" id="PTHR37813:SF1">
    <property type="entry name" value="FELS-2 PROPHAGE PROTEIN"/>
    <property type="match status" value="1"/>
</dbReference>
<dbReference type="eggNOG" id="COG5283">
    <property type="taxonomic scope" value="Bacteria"/>
</dbReference>
<dbReference type="PANTHER" id="PTHR37813">
    <property type="entry name" value="FELS-2 PROPHAGE PROTEIN"/>
    <property type="match status" value="1"/>
</dbReference>
<evidence type="ECO:0000256" key="3">
    <source>
        <dbReference type="SAM" id="Phobius"/>
    </source>
</evidence>
<dbReference type="RefSeq" id="WP_014774832.1">
    <property type="nucleotide sequence ID" value="NC_018011.1"/>
</dbReference>
<feature type="transmembrane region" description="Helical" evidence="3">
    <location>
        <begin position="472"/>
        <end position="496"/>
    </location>
</feature>
<dbReference type="Proteomes" id="UP000006052">
    <property type="component" value="Chromosome"/>
</dbReference>
<keyword evidence="3" id="KW-1133">Transmembrane helix</keyword>
<dbReference type="AlphaFoldDB" id="I3YJI0"/>
<protein>
    <submittedName>
        <fullName evidence="5">Phage tail tape measure protein, TP901 family</fullName>
    </submittedName>
</protein>
<dbReference type="NCBIfam" id="TIGR01760">
    <property type="entry name" value="tape_meas_TP901"/>
    <property type="match status" value="1"/>
</dbReference>
<evidence type="ECO:0000259" key="4">
    <source>
        <dbReference type="Pfam" id="PF10145"/>
    </source>
</evidence>
<dbReference type="KEGG" id="afd:Alfi_0773"/>
<keyword evidence="3" id="KW-0812">Transmembrane</keyword>
<dbReference type="eggNOG" id="COG3941">
    <property type="taxonomic scope" value="Bacteria"/>
</dbReference>
<dbReference type="InterPro" id="IPR010090">
    <property type="entry name" value="Phage_tape_meas"/>
</dbReference>
<dbReference type="EMBL" id="CP003274">
    <property type="protein sequence ID" value="AFL77148.1"/>
    <property type="molecule type" value="Genomic_DNA"/>
</dbReference>
<feature type="transmembrane region" description="Helical" evidence="3">
    <location>
        <begin position="405"/>
        <end position="426"/>
    </location>
</feature>
<proteinExistence type="predicted"/>
<feature type="transmembrane region" description="Helical" evidence="3">
    <location>
        <begin position="446"/>
        <end position="465"/>
    </location>
</feature>